<keyword evidence="3 7" id="KW-0812">Transmembrane</keyword>
<evidence type="ECO:0000313" key="10">
    <source>
        <dbReference type="Proteomes" id="UP001164746"/>
    </source>
</evidence>
<feature type="transmembrane region" description="Helical" evidence="7">
    <location>
        <begin position="288"/>
        <end position="307"/>
    </location>
</feature>
<evidence type="ECO:0000256" key="5">
    <source>
        <dbReference type="ARBA" id="ARBA00022989"/>
    </source>
</evidence>
<name>A0ABY7FIA0_MYAAR</name>
<feature type="transmembrane region" description="Helical" evidence="7">
    <location>
        <begin position="202"/>
        <end position="229"/>
    </location>
</feature>
<reference evidence="9" key="1">
    <citation type="submission" date="2022-11" db="EMBL/GenBank/DDBJ databases">
        <title>Centuries of genome instability and evolution in soft-shell clam transmissible cancer (bioRxiv).</title>
        <authorList>
            <person name="Hart S.F.M."/>
            <person name="Yonemitsu M.A."/>
            <person name="Giersch R.M."/>
            <person name="Beal B.F."/>
            <person name="Arriagada G."/>
            <person name="Davis B.W."/>
            <person name="Ostrander E.A."/>
            <person name="Goff S.P."/>
            <person name="Metzger M.J."/>
        </authorList>
    </citation>
    <scope>NUCLEOTIDE SEQUENCE</scope>
    <source>
        <strain evidence="9">MELC-2E11</strain>
        <tissue evidence="9">Siphon/mantle</tissue>
    </source>
</reference>
<dbReference type="SUPFAM" id="SSF144091">
    <property type="entry name" value="Rhomboid-like"/>
    <property type="match status" value="1"/>
</dbReference>
<dbReference type="Proteomes" id="UP001164746">
    <property type="component" value="Chromosome 12"/>
</dbReference>
<organism evidence="9 10">
    <name type="scientific">Mya arenaria</name>
    <name type="common">Soft-shell clam</name>
    <dbReference type="NCBI Taxonomy" id="6604"/>
    <lineage>
        <taxon>Eukaryota</taxon>
        <taxon>Metazoa</taxon>
        <taxon>Spiralia</taxon>
        <taxon>Lophotrochozoa</taxon>
        <taxon>Mollusca</taxon>
        <taxon>Bivalvia</taxon>
        <taxon>Autobranchia</taxon>
        <taxon>Heteroconchia</taxon>
        <taxon>Euheterodonta</taxon>
        <taxon>Imparidentia</taxon>
        <taxon>Neoheterodontei</taxon>
        <taxon>Myida</taxon>
        <taxon>Myoidea</taxon>
        <taxon>Myidae</taxon>
        <taxon>Mya</taxon>
    </lineage>
</organism>
<comment type="similarity">
    <text evidence="2">Belongs to the peptidase S54 family.</text>
</comment>
<evidence type="ECO:0000313" key="9">
    <source>
        <dbReference type="EMBL" id="WAR21898.1"/>
    </source>
</evidence>
<keyword evidence="5 7" id="KW-1133">Transmembrane helix</keyword>
<evidence type="ECO:0000256" key="6">
    <source>
        <dbReference type="ARBA" id="ARBA00023136"/>
    </source>
</evidence>
<comment type="subcellular location">
    <subcellularLocation>
        <location evidence="1">Endoplasmic reticulum membrane</location>
        <topology evidence="1">Multi-pass membrane protein</topology>
    </subcellularLocation>
</comment>
<evidence type="ECO:0000256" key="7">
    <source>
        <dbReference type="SAM" id="Phobius"/>
    </source>
</evidence>
<dbReference type="PANTHER" id="PTHR45965">
    <property type="entry name" value="INACTIVE RHOMBOID PROTEIN"/>
    <property type="match status" value="1"/>
</dbReference>
<feature type="transmembrane region" description="Helical" evidence="7">
    <location>
        <begin position="260"/>
        <end position="281"/>
    </location>
</feature>
<dbReference type="Pfam" id="PF01694">
    <property type="entry name" value="Rhomboid"/>
    <property type="match status" value="1"/>
</dbReference>
<gene>
    <name evidence="9" type="ORF">MAR_015872</name>
</gene>
<dbReference type="InterPro" id="IPR035952">
    <property type="entry name" value="Rhomboid-like_sf"/>
</dbReference>
<accession>A0ABY7FIA0</accession>
<proteinExistence type="inferred from homology"/>
<dbReference type="EMBL" id="CP111023">
    <property type="protein sequence ID" value="WAR21898.1"/>
    <property type="molecule type" value="Genomic_DNA"/>
</dbReference>
<feature type="transmembrane region" description="Helical" evidence="7">
    <location>
        <begin position="341"/>
        <end position="363"/>
    </location>
</feature>
<dbReference type="Gene3D" id="1.20.1540.10">
    <property type="entry name" value="Rhomboid-like"/>
    <property type="match status" value="1"/>
</dbReference>
<feature type="transmembrane region" description="Helical" evidence="7">
    <location>
        <begin position="313"/>
        <end position="332"/>
    </location>
</feature>
<evidence type="ECO:0000256" key="2">
    <source>
        <dbReference type="ARBA" id="ARBA00009045"/>
    </source>
</evidence>
<dbReference type="InterPro" id="IPR022764">
    <property type="entry name" value="Peptidase_S54_rhomboid_dom"/>
</dbReference>
<feature type="domain" description="Peptidase S54 rhomboid" evidence="8">
    <location>
        <begin position="201"/>
        <end position="328"/>
    </location>
</feature>
<evidence type="ECO:0000259" key="8">
    <source>
        <dbReference type="Pfam" id="PF01694"/>
    </source>
</evidence>
<dbReference type="PANTHER" id="PTHR45965:SF3">
    <property type="entry name" value="INACTIVE RHOMBOID PROTEIN 1"/>
    <property type="match status" value="1"/>
</dbReference>
<keyword evidence="6 7" id="KW-0472">Membrane</keyword>
<evidence type="ECO:0000256" key="4">
    <source>
        <dbReference type="ARBA" id="ARBA00022824"/>
    </source>
</evidence>
<feature type="non-terminal residue" evidence="9">
    <location>
        <position position="1"/>
    </location>
</feature>
<keyword evidence="10" id="KW-1185">Reference proteome</keyword>
<evidence type="ECO:0000256" key="1">
    <source>
        <dbReference type="ARBA" id="ARBA00004477"/>
    </source>
</evidence>
<protein>
    <submittedName>
        <fullName evidence="9">RHDF1-like protein</fullName>
    </submittedName>
</protein>
<dbReference type="InterPro" id="IPR051512">
    <property type="entry name" value="Inactive_Rhomboid"/>
</dbReference>
<keyword evidence="4" id="KW-0256">Endoplasmic reticulum</keyword>
<sequence length="394" mass="44040">AQLISFIVVCVLGGITYVGLEPRLSVETDIRTFNGMETVHRWTLPNIWIGPSEAEMIKYGAMYAPCMRPDIEIQFMFTQQNYSQYNTLGCCEITSRNVAGTTTEEECHMHTQGVGQWRSGVPCSERSGGELSVRHMLRPCCVGIKGQCQLLSHKHCMFLGGIFHQFGPEHCSQVNCLSKVCQFGGMEASIEQPWLPQAPYQWWRILLSLLYHHGITLVAFVVMAQFIVLRQIEHNAGWLRMIIIYASASFNPHHSHVGGVGAVCGMLGVLFVELLQFWSLVQKPWMEVAKLTVSIVLILFLGTLPYLEIMGVLAGLVTGALCGVIVLPYITFGRWGTHARVVLIIVAVGLLFIEFSLLAHLFVNVQTLKSCGVCRLLNCVPYTNNMCNVELWED</sequence>
<evidence type="ECO:0000256" key="3">
    <source>
        <dbReference type="ARBA" id="ARBA00022692"/>
    </source>
</evidence>